<reference evidence="3 4" key="1">
    <citation type="journal article" date="2015" name="Genome Biol. Evol.">
        <title>The genome of winter moth (Operophtera brumata) provides a genomic perspective on sexual dimorphism and phenology.</title>
        <authorList>
            <person name="Derks M.F."/>
            <person name="Smit S."/>
            <person name="Salis L."/>
            <person name="Schijlen E."/>
            <person name="Bossers A."/>
            <person name="Mateman C."/>
            <person name="Pijl A.S."/>
            <person name="de Ridder D."/>
            <person name="Groenen M.A."/>
            <person name="Visser M.E."/>
            <person name="Megens H.J."/>
        </authorList>
    </citation>
    <scope>NUCLEOTIDE SEQUENCE [LARGE SCALE GENOMIC DNA]</scope>
    <source>
        <strain evidence="3">WM2013NL</strain>
        <tissue evidence="3">Head and thorax</tissue>
    </source>
</reference>
<feature type="chain" id="PRO_5005573342" evidence="1">
    <location>
        <begin position="20"/>
        <end position="244"/>
    </location>
</feature>
<comment type="caution">
    <text evidence="3">The sequence shown here is derived from an EMBL/GenBank/DDBJ whole genome shotgun (WGS) entry which is preliminary data.</text>
</comment>
<name>A0A0L7LI54_OPEBR</name>
<keyword evidence="1" id="KW-0732">Signal</keyword>
<organism evidence="3 4">
    <name type="scientific">Operophtera brumata</name>
    <name type="common">Winter moth</name>
    <name type="synonym">Phalaena brumata</name>
    <dbReference type="NCBI Taxonomy" id="104452"/>
    <lineage>
        <taxon>Eukaryota</taxon>
        <taxon>Metazoa</taxon>
        <taxon>Ecdysozoa</taxon>
        <taxon>Arthropoda</taxon>
        <taxon>Hexapoda</taxon>
        <taxon>Insecta</taxon>
        <taxon>Pterygota</taxon>
        <taxon>Neoptera</taxon>
        <taxon>Endopterygota</taxon>
        <taxon>Lepidoptera</taxon>
        <taxon>Glossata</taxon>
        <taxon>Ditrysia</taxon>
        <taxon>Geometroidea</taxon>
        <taxon>Geometridae</taxon>
        <taxon>Larentiinae</taxon>
        <taxon>Operophtera</taxon>
    </lineage>
</organism>
<dbReference type="EMBL" id="JTDY01001041">
    <property type="protein sequence ID" value="KOB75044.1"/>
    <property type="molecule type" value="Genomic_DNA"/>
</dbReference>
<evidence type="ECO:0000313" key="3">
    <source>
        <dbReference type="EMBL" id="KOB75044.1"/>
    </source>
</evidence>
<evidence type="ECO:0000313" key="4">
    <source>
        <dbReference type="Proteomes" id="UP000037510"/>
    </source>
</evidence>
<proteinExistence type="predicted"/>
<sequence>MWPKTQLMRAPFIIDLALALSDKGTDYRSVCIDTQLMRAPFIIDLALALSDKGTDYRSVCIDVSTYIHTYIHTKTQLMRAPFIIDLALALSDKRTDYRSVCFDLTVVGLINLAFALLAVSRVKPCAATCWSHGKLILVRLSKSQPETAPHILGQLADRLAADCSMNQYTDCLYILCKLTPVSVERCTQLSTILESCRPAACDYRSAAAVLDAVHPLLNFSTRNRDTLFMVCRKGLYSRYKAAKA</sequence>
<gene>
    <name evidence="3" type="ORF">OBRU01_08154</name>
</gene>
<evidence type="ECO:0000256" key="1">
    <source>
        <dbReference type="SAM" id="SignalP"/>
    </source>
</evidence>
<dbReference type="Proteomes" id="UP000037510">
    <property type="component" value="Unassembled WGS sequence"/>
</dbReference>
<feature type="signal peptide" evidence="1">
    <location>
        <begin position="1"/>
        <end position="19"/>
    </location>
</feature>
<dbReference type="Pfam" id="PF14676">
    <property type="entry name" value="FANCI_S2"/>
    <property type="match status" value="1"/>
</dbReference>
<dbReference type="InterPro" id="IPR029315">
    <property type="entry name" value="FANCI_S2"/>
</dbReference>
<feature type="domain" description="FANCI solenoid 2" evidence="2">
    <location>
        <begin position="106"/>
        <end position="240"/>
    </location>
</feature>
<accession>A0A0L7LI54</accession>
<evidence type="ECO:0000259" key="2">
    <source>
        <dbReference type="Pfam" id="PF14676"/>
    </source>
</evidence>
<dbReference type="AlphaFoldDB" id="A0A0L7LI54"/>
<keyword evidence="4" id="KW-1185">Reference proteome</keyword>
<dbReference type="STRING" id="104452.A0A0L7LI54"/>
<protein>
    <submittedName>
        <fullName evidence="3">Fanconi anemia, complementation group I</fullName>
    </submittedName>
</protein>